<dbReference type="InterPro" id="IPR048324">
    <property type="entry name" value="ZSWIM1-3_RNaseH-like"/>
</dbReference>
<keyword evidence="3" id="KW-1185">Reference proteome</keyword>
<feature type="domain" description="ZSWIM1/3 RNaseH-like" evidence="1">
    <location>
        <begin position="79"/>
        <end position="202"/>
    </location>
</feature>
<name>E9HET8_DAPPU</name>
<dbReference type="KEGG" id="dpx:DAPPUDRAFT_328805"/>
<evidence type="ECO:0000259" key="1">
    <source>
        <dbReference type="Pfam" id="PF21056"/>
    </source>
</evidence>
<dbReference type="AlphaFoldDB" id="E9HET8"/>
<protein>
    <recommendedName>
        <fullName evidence="1">ZSWIM1/3 RNaseH-like domain-containing protein</fullName>
    </recommendedName>
</protein>
<dbReference type="PhylomeDB" id="E9HET8"/>
<dbReference type="PANTHER" id="PTHR31569:SF4">
    <property type="entry name" value="SWIM-TYPE DOMAIN-CONTAINING PROTEIN"/>
    <property type="match status" value="1"/>
</dbReference>
<dbReference type="STRING" id="6669.E9HET8"/>
<dbReference type="PANTHER" id="PTHR31569">
    <property type="entry name" value="SWIM-TYPE DOMAIN-CONTAINING PROTEIN"/>
    <property type="match status" value="1"/>
</dbReference>
<dbReference type="OMA" id="VITHIYI"/>
<reference evidence="2 3" key="1">
    <citation type="journal article" date="2011" name="Science">
        <title>The ecoresponsive genome of Daphnia pulex.</title>
        <authorList>
            <person name="Colbourne J.K."/>
            <person name="Pfrender M.E."/>
            <person name="Gilbert D."/>
            <person name="Thomas W.K."/>
            <person name="Tucker A."/>
            <person name="Oakley T.H."/>
            <person name="Tokishita S."/>
            <person name="Aerts A."/>
            <person name="Arnold G.J."/>
            <person name="Basu M.K."/>
            <person name="Bauer D.J."/>
            <person name="Caceres C.E."/>
            <person name="Carmel L."/>
            <person name="Casola C."/>
            <person name="Choi J.H."/>
            <person name="Detter J.C."/>
            <person name="Dong Q."/>
            <person name="Dusheyko S."/>
            <person name="Eads B.D."/>
            <person name="Frohlich T."/>
            <person name="Geiler-Samerotte K.A."/>
            <person name="Gerlach D."/>
            <person name="Hatcher P."/>
            <person name="Jogdeo S."/>
            <person name="Krijgsveld J."/>
            <person name="Kriventseva E.V."/>
            <person name="Kultz D."/>
            <person name="Laforsch C."/>
            <person name="Lindquist E."/>
            <person name="Lopez J."/>
            <person name="Manak J.R."/>
            <person name="Muller J."/>
            <person name="Pangilinan J."/>
            <person name="Patwardhan R.P."/>
            <person name="Pitluck S."/>
            <person name="Pritham E.J."/>
            <person name="Rechtsteiner A."/>
            <person name="Rho M."/>
            <person name="Rogozin I.B."/>
            <person name="Sakarya O."/>
            <person name="Salamov A."/>
            <person name="Schaack S."/>
            <person name="Shapiro H."/>
            <person name="Shiga Y."/>
            <person name="Skalitzky C."/>
            <person name="Smith Z."/>
            <person name="Souvorov A."/>
            <person name="Sung W."/>
            <person name="Tang Z."/>
            <person name="Tsuchiya D."/>
            <person name="Tu H."/>
            <person name="Vos H."/>
            <person name="Wang M."/>
            <person name="Wolf Y.I."/>
            <person name="Yamagata H."/>
            <person name="Yamada T."/>
            <person name="Ye Y."/>
            <person name="Shaw J.R."/>
            <person name="Andrews J."/>
            <person name="Crease T.J."/>
            <person name="Tang H."/>
            <person name="Lucas S.M."/>
            <person name="Robertson H.M."/>
            <person name="Bork P."/>
            <person name="Koonin E.V."/>
            <person name="Zdobnov E.M."/>
            <person name="Grigoriev I.V."/>
            <person name="Lynch M."/>
            <person name="Boore J.L."/>
        </authorList>
    </citation>
    <scope>NUCLEOTIDE SEQUENCE [LARGE SCALE GENOMIC DNA]</scope>
</reference>
<gene>
    <name evidence="2" type="ORF">DAPPUDRAFT_328805</name>
</gene>
<dbReference type="Proteomes" id="UP000000305">
    <property type="component" value="Unassembled WGS sequence"/>
</dbReference>
<evidence type="ECO:0000313" key="3">
    <source>
        <dbReference type="Proteomes" id="UP000000305"/>
    </source>
</evidence>
<sequence>MSEGTIDTFRRKERLNPDVAGFIENALHAGAQPTLIRKRAFVVFGKDIPAKSIQNMRQKISGLPKDEWVNAAELLQSYAEKDPKNTIKVIHDSNDVITHIYIQLSIQKDLFVKFGHLVQYDGTHRTNKCGMPLYTLLIEDNFGVGHPVAYFFMREETSDSIRLALQTFAKDNDISVTKTVVTNNDGAEFSAFAEIFPKAHQLLCKFDAFKVVDI</sequence>
<evidence type="ECO:0000313" key="2">
    <source>
        <dbReference type="EMBL" id="EFX69755.1"/>
    </source>
</evidence>
<proteinExistence type="predicted"/>
<dbReference type="EMBL" id="GL732631">
    <property type="protein sequence ID" value="EFX69755.1"/>
    <property type="molecule type" value="Genomic_DNA"/>
</dbReference>
<accession>E9HET8</accession>
<organism evidence="2 3">
    <name type="scientific">Daphnia pulex</name>
    <name type="common">Water flea</name>
    <dbReference type="NCBI Taxonomy" id="6669"/>
    <lineage>
        <taxon>Eukaryota</taxon>
        <taxon>Metazoa</taxon>
        <taxon>Ecdysozoa</taxon>
        <taxon>Arthropoda</taxon>
        <taxon>Crustacea</taxon>
        <taxon>Branchiopoda</taxon>
        <taxon>Diplostraca</taxon>
        <taxon>Cladocera</taxon>
        <taxon>Anomopoda</taxon>
        <taxon>Daphniidae</taxon>
        <taxon>Daphnia</taxon>
    </lineage>
</organism>
<dbReference type="Pfam" id="PF21056">
    <property type="entry name" value="ZSWIM1-3_RNaseH-like"/>
    <property type="match status" value="1"/>
</dbReference>
<dbReference type="InterPro" id="IPR052579">
    <property type="entry name" value="Zinc_finger_SWIM"/>
</dbReference>
<dbReference type="OrthoDB" id="6377543at2759"/>
<dbReference type="InParanoid" id="E9HET8"/>
<dbReference type="HOGENOM" id="CLU_1290118_0_0_1"/>